<protein>
    <submittedName>
        <fullName evidence="1">Uncharacterized protein</fullName>
    </submittedName>
</protein>
<proteinExistence type="predicted"/>
<keyword evidence="2" id="KW-1185">Reference proteome</keyword>
<evidence type="ECO:0000313" key="1">
    <source>
        <dbReference type="EMBL" id="KAJ7535204.1"/>
    </source>
</evidence>
<gene>
    <name evidence="1" type="ORF">O6H91_12G022500</name>
</gene>
<reference evidence="2" key="1">
    <citation type="journal article" date="2024" name="Proc. Natl. Acad. Sci. U.S.A.">
        <title>Extraordinary preservation of gene collinearity over three hundred million years revealed in homosporous lycophytes.</title>
        <authorList>
            <person name="Li C."/>
            <person name="Wickell D."/>
            <person name="Kuo L.Y."/>
            <person name="Chen X."/>
            <person name="Nie B."/>
            <person name="Liao X."/>
            <person name="Peng D."/>
            <person name="Ji J."/>
            <person name="Jenkins J."/>
            <person name="Williams M."/>
            <person name="Shu S."/>
            <person name="Plott C."/>
            <person name="Barry K."/>
            <person name="Rajasekar S."/>
            <person name="Grimwood J."/>
            <person name="Han X."/>
            <person name="Sun S."/>
            <person name="Hou Z."/>
            <person name="He W."/>
            <person name="Dai G."/>
            <person name="Sun C."/>
            <person name="Schmutz J."/>
            <person name="Leebens-Mack J.H."/>
            <person name="Li F.W."/>
            <person name="Wang L."/>
        </authorList>
    </citation>
    <scope>NUCLEOTIDE SEQUENCE [LARGE SCALE GENOMIC DNA]</scope>
    <source>
        <strain evidence="2">cv. PW_Plant_1</strain>
    </source>
</reference>
<dbReference type="EMBL" id="CM055103">
    <property type="protein sequence ID" value="KAJ7535204.1"/>
    <property type="molecule type" value="Genomic_DNA"/>
</dbReference>
<evidence type="ECO:0000313" key="2">
    <source>
        <dbReference type="Proteomes" id="UP001162992"/>
    </source>
</evidence>
<accession>A0ACC2BZK3</accession>
<name>A0ACC2BZK3_DIPCM</name>
<sequence>MAWHLLAPAMRCLYLDAQPCSITAGISACYCYCSTASSELRTRTERRSNGRGEALKKKGRRGDLNTEVETSGPTTVPVLVPKEEYCSKQQYGYGVQLGGKQSLTLAEFLDRNNSVSNNGFGAVEGSPDDAPSSPISFMSEFPHVTSWVQEDGIKFGGGECFEGGDGEQPMCFAEEAQLLEEAERELVMLDGRLSEEKLEPEECMGSYQMRRPDEGRIDGEGTSLESREADSTFIMAYPPEVSNPKQQLPYIQHELGRRRNATRRGQGNGNNQHIYSPVPSMRNFPRPYEEEPVPNRYRESKQCAGGKDEQEKRGVPAVMRCFDRTKIFVKAGNGGNGVVAFRREKFVPYGGPSGGNGGEGGNVYIEVDASMNSLLPFRKKMHFRAGRGSHGQGKGREGSKGEDCVVQVPPGTLVKEVSPDSSQTEAVVLLEMTIPGQRQLLLPGGRGGRGNAAFKSGSNKAPQLAENGEEGAEMWVELELKLVADVGIIGVPNAGKSTLLSSISSAKPNIADYPFTTLLPNLGVVSLDFDASMVVADLPGLLEGAHSGIGLGHEFLRHAERCRILVHVIDGTSPQPQHEFEAVRLELKLFNPTLALKPYIVAFNKMDIPDVAYGWKVFEEYMQSYGIKALCISAATKQGTSQLIHVVYDLLKSEHSSSTSCDTSGKVKNCVDVGEMVRTSQNAPLEAFWVSCDKHQRIWQVHGAGLERFTQMTNWERHEISRIWEARWDYFHRPFHAVAHMLHPLWRSTRERDDPELHRGWVEYTERVWPGPGPMLASIASQLLAFERFQFPFDGEQSRRRYFEAVRRFQRVLDASGVSASLRDQGIQEGDTVFVGQMEFTWHDSKDMMSLRDWKRGLRGSKVWPH</sequence>
<dbReference type="Proteomes" id="UP001162992">
    <property type="component" value="Chromosome 12"/>
</dbReference>
<comment type="caution">
    <text evidence="1">The sequence shown here is derived from an EMBL/GenBank/DDBJ whole genome shotgun (WGS) entry which is preliminary data.</text>
</comment>
<organism evidence="1 2">
    <name type="scientific">Diphasiastrum complanatum</name>
    <name type="common">Issler's clubmoss</name>
    <name type="synonym">Lycopodium complanatum</name>
    <dbReference type="NCBI Taxonomy" id="34168"/>
    <lineage>
        <taxon>Eukaryota</taxon>
        <taxon>Viridiplantae</taxon>
        <taxon>Streptophyta</taxon>
        <taxon>Embryophyta</taxon>
        <taxon>Tracheophyta</taxon>
        <taxon>Lycopodiopsida</taxon>
        <taxon>Lycopodiales</taxon>
        <taxon>Lycopodiaceae</taxon>
        <taxon>Lycopodioideae</taxon>
        <taxon>Diphasiastrum</taxon>
    </lineage>
</organism>